<feature type="domain" description="Ysc84 actin-binding" evidence="2">
    <location>
        <begin position="351"/>
        <end position="434"/>
    </location>
</feature>
<gene>
    <name evidence="3" type="ORF">HYH03_009154</name>
</gene>
<reference evidence="3" key="1">
    <citation type="journal article" date="2020" name="bioRxiv">
        <title>Comparative genomics of Chlamydomonas.</title>
        <authorList>
            <person name="Craig R.J."/>
            <person name="Hasan A.R."/>
            <person name="Ness R.W."/>
            <person name="Keightley P.D."/>
        </authorList>
    </citation>
    <scope>NUCLEOTIDE SEQUENCE</scope>
    <source>
        <strain evidence="3">CCAP 11/70</strain>
    </source>
</reference>
<dbReference type="OrthoDB" id="443981at2759"/>
<evidence type="ECO:0000256" key="1">
    <source>
        <dbReference type="SAM" id="MobiDB-lite"/>
    </source>
</evidence>
<feature type="compositionally biased region" description="Gly residues" evidence="1">
    <location>
        <begin position="163"/>
        <end position="177"/>
    </location>
</feature>
<keyword evidence="4" id="KW-1185">Reference proteome</keyword>
<dbReference type="InterPro" id="IPR007461">
    <property type="entry name" value="Ysc84_actin-binding"/>
</dbReference>
<evidence type="ECO:0000259" key="2">
    <source>
        <dbReference type="Pfam" id="PF04366"/>
    </source>
</evidence>
<dbReference type="PANTHER" id="PTHR15629:SF2">
    <property type="entry name" value="SH3 DOMAIN-CONTAINING YSC84-LIKE PROTEIN 1"/>
    <property type="match status" value="1"/>
</dbReference>
<dbReference type="PANTHER" id="PTHR15629">
    <property type="entry name" value="SH3YL1 PROTEIN"/>
    <property type="match status" value="1"/>
</dbReference>
<feature type="compositionally biased region" description="Low complexity" evidence="1">
    <location>
        <begin position="453"/>
        <end position="466"/>
    </location>
</feature>
<dbReference type="GO" id="GO:0035091">
    <property type="term" value="F:phosphatidylinositol binding"/>
    <property type="evidence" value="ECO:0007669"/>
    <property type="project" value="TreeGrafter"/>
</dbReference>
<feature type="compositionally biased region" description="Pro residues" evidence="1">
    <location>
        <begin position="360"/>
        <end position="369"/>
    </location>
</feature>
<accession>A0A836BYQ2</accession>
<sequence>MSSFVSVSGQGPAGDAGSEPVPGEAPREAKSAALSGYLRAQAADAAVALGCLLRLGPQAGPGGAVDRMGQPAGLLPVSALQSCQALMFMRTTKAGLGLSYSHGTGFLINKISTEYGSSSDDLRSRSGSARHPGPLTPPRSPLASAAASAAAGTGLERLEEGVDGGGGSWGGGWGGGVSPLVASGPQGAPRPRPRPRPRPPVPLLRWSAPAFYSIDSLSVGLTLGLEHTHSVLVLWDPPALAAVRGGRAVLGTDVHVMMGRRADAEDSSGDPAAGNVGGPPLGLGGLGGTGGALGGGTGSPLSGALGGVSPSLAPSLAPLPPGPLLPQQPTAGAEGGGGGAHTHWGAAPEPAGPLEAHGPPSAPSAPPAPARASLSTYTLHEGALIDLSLLGGALHPDQRHNRAVYGDAVTIDDILYGRVQPPEEFGPLYATLRMLTARPGPGREPALGGGEDLGAAGPGAEAAEAGAEGKGPTRPHAAPTLPLGGWGRPMAAL</sequence>
<evidence type="ECO:0000313" key="4">
    <source>
        <dbReference type="Proteomes" id="UP000612055"/>
    </source>
</evidence>
<feature type="region of interest" description="Disordered" evidence="1">
    <location>
        <begin position="312"/>
        <end position="372"/>
    </location>
</feature>
<feature type="region of interest" description="Disordered" evidence="1">
    <location>
        <begin position="1"/>
        <end position="28"/>
    </location>
</feature>
<dbReference type="AlphaFoldDB" id="A0A836BYQ2"/>
<comment type="caution">
    <text evidence="3">The sequence shown here is derived from an EMBL/GenBank/DDBJ whole genome shotgun (WGS) entry which is preliminary data.</text>
</comment>
<feature type="region of interest" description="Disordered" evidence="1">
    <location>
        <begin position="117"/>
        <end position="201"/>
    </location>
</feature>
<organism evidence="3 4">
    <name type="scientific">Edaphochlamys debaryana</name>
    <dbReference type="NCBI Taxonomy" id="47281"/>
    <lineage>
        <taxon>Eukaryota</taxon>
        <taxon>Viridiplantae</taxon>
        <taxon>Chlorophyta</taxon>
        <taxon>core chlorophytes</taxon>
        <taxon>Chlorophyceae</taxon>
        <taxon>CS clade</taxon>
        <taxon>Chlamydomonadales</taxon>
        <taxon>Chlamydomonadales incertae sedis</taxon>
        <taxon>Edaphochlamys</taxon>
    </lineage>
</organism>
<dbReference type="Proteomes" id="UP000612055">
    <property type="component" value="Unassembled WGS sequence"/>
</dbReference>
<feature type="region of interest" description="Disordered" evidence="1">
    <location>
        <begin position="262"/>
        <end position="289"/>
    </location>
</feature>
<feature type="compositionally biased region" description="Low complexity" evidence="1">
    <location>
        <begin position="341"/>
        <end position="359"/>
    </location>
</feature>
<evidence type="ECO:0000313" key="3">
    <source>
        <dbReference type="EMBL" id="KAG2492489.1"/>
    </source>
</evidence>
<feature type="compositionally biased region" description="Pro residues" evidence="1">
    <location>
        <begin position="317"/>
        <end position="326"/>
    </location>
</feature>
<name>A0A836BYQ2_9CHLO</name>
<dbReference type="Pfam" id="PF04366">
    <property type="entry name" value="Ysc84"/>
    <property type="match status" value="1"/>
</dbReference>
<dbReference type="EMBL" id="JAEHOE010000044">
    <property type="protein sequence ID" value="KAG2492489.1"/>
    <property type="molecule type" value="Genomic_DNA"/>
</dbReference>
<dbReference type="InterPro" id="IPR051702">
    <property type="entry name" value="SH3_domain_YSC84-like"/>
</dbReference>
<protein>
    <recommendedName>
        <fullName evidence="2">Ysc84 actin-binding domain-containing protein</fullName>
    </recommendedName>
</protein>
<proteinExistence type="predicted"/>
<feature type="compositionally biased region" description="Gly residues" evidence="1">
    <location>
        <begin position="275"/>
        <end position="289"/>
    </location>
</feature>
<feature type="region of interest" description="Disordered" evidence="1">
    <location>
        <begin position="440"/>
        <end position="493"/>
    </location>
</feature>